<keyword evidence="3" id="KW-1185">Reference proteome</keyword>
<sequence>MAGYEILIIALLAMAIAEFIVFGFIVSVMRKAYSELEDRYHSIMIGNRRLWDTLCDDADVIVAKENIINELLNKLTKQEDEENGNS</sequence>
<evidence type="ECO:0000256" key="1">
    <source>
        <dbReference type="SAM" id="Phobius"/>
    </source>
</evidence>
<keyword evidence="1" id="KW-0472">Membrane</keyword>
<evidence type="ECO:0000313" key="3">
    <source>
        <dbReference type="Proteomes" id="UP000245288"/>
    </source>
</evidence>
<proteinExistence type="predicted"/>
<dbReference type="EMBL" id="JRFU01000061">
    <property type="protein sequence ID" value="PWE87117.1"/>
    <property type="molecule type" value="Genomic_DNA"/>
</dbReference>
<keyword evidence="1" id="KW-1133">Transmembrane helix</keyword>
<dbReference type="AlphaFoldDB" id="A0A2V1JQI8"/>
<dbReference type="Proteomes" id="UP000245288">
    <property type="component" value="Unassembled WGS sequence"/>
</dbReference>
<accession>A0A2V1JQI8</accession>
<feature type="transmembrane region" description="Helical" evidence="1">
    <location>
        <begin position="6"/>
        <end position="29"/>
    </location>
</feature>
<gene>
    <name evidence="2" type="ORF">LG34_06195</name>
</gene>
<reference evidence="2 3" key="1">
    <citation type="submission" date="2014-09" db="EMBL/GenBank/DDBJ databases">
        <title>Butyrate-producing bacteria isolated from human gut.</title>
        <authorList>
            <person name="Zhang Q."/>
            <person name="Zhao L."/>
        </authorList>
    </citation>
    <scope>NUCLEOTIDE SEQUENCE [LARGE SCALE GENOMIC DNA]</scope>
    <source>
        <strain evidence="2 3">21</strain>
    </source>
</reference>
<dbReference type="RefSeq" id="WP_109215267.1">
    <property type="nucleotide sequence ID" value="NZ_JRFU01000061.1"/>
</dbReference>
<evidence type="ECO:0000313" key="2">
    <source>
        <dbReference type="EMBL" id="PWE87117.1"/>
    </source>
</evidence>
<protein>
    <submittedName>
        <fullName evidence="2">Uncharacterized protein</fullName>
    </submittedName>
</protein>
<keyword evidence="1" id="KW-0812">Transmembrane</keyword>
<organism evidence="2 3">
    <name type="scientific">Eubacterium ramulus</name>
    <dbReference type="NCBI Taxonomy" id="39490"/>
    <lineage>
        <taxon>Bacteria</taxon>
        <taxon>Bacillati</taxon>
        <taxon>Bacillota</taxon>
        <taxon>Clostridia</taxon>
        <taxon>Eubacteriales</taxon>
        <taxon>Eubacteriaceae</taxon>
        <taxon>Eubacterium</taxon>
    </lineage>
</organism>
<comment type="caution">
    <text evidence="2">The sequence shown here is derived from an EMBL/GenBank/DDBJ whole genome shotgun (WGS) entry which is preliminary data.</text>
</comment>
<name>A0A2V1JQI8_EUBRA</name>